<comment type="similarity">
    <text evidence="1 4">Belongs to the plant LTP family.</text>
</comment>
<dbReference type="GO" id="GO:0006869">
    <property type="term" value="P:lipid transport"/>
    <property type="evidence" value="ECO:0007669"/>
    <property type="project" value="InterPro"/>
</dbReference>
<evidence type="ECO:0000259" key="6">
    <source>
        <dbReference type="SMART" id="SM00499"/>
    </source>
</evidence>
<feature type="signal peptide" evidence="5">
    <location>
        <begin position="1"/>
        <end position="21"/>
    </location>
</feature>
<dbReference type="EMBL" id="AUSU01000314">
    <property type="protein sequence ID" value="EPS73762.1"/>
    <property type="molecule type" value="Genomic_DNA"/>
</dbReference>
<dbReference type="Pfam" id="PF00234">
    <property type="entry name" value="Tryp_alpha_amyl"/>
    <property type="match status" value="1"/>
</dbReference>
<dbReference type="InterPro" id="IPR036312">
    <property type="entry name" value="Bifun_inhib/LTP/seed_sf"/>
</dbReference>
<proteinExistence type="inferred from homology"/>
<dbReference type="GO" id="GO:0008289">
    <property type="term" value="F:lipid binding"/>
    <property type="evidence" value="ECO:0007669"/>
    <property type="project" value="UniProtKB-KW"/>
</dbReference>
<evidence type="ECO:0000313" key="8">
    <source>
        <dbReference type="Proteomes" id="UP000015453"/>
    </source>
</evidence>
<dbReference type="PANTHER" id="PTHR33076">
    <property type="entry name" value="NON-SPECIFIC LIPID-TRANSFER PROTEIN 2-RELATED"/>
    <property type="match status" value="1"/>
</dbReference>
<gene>
    <name evidence="7" type="ORF">M569_00997</name>
</gene>
<name>S8EM58_9LAMI</name>
<dbReference type="PROSITE" id="PS00597">
    <property type="entry name" value="PLANT_LTP"/>
    <property type="match status" value="1"/>
</dbReference>
<keyword evidence="2 4" id="KW-0813">Transport</keyword>
<comment type="function">
    <text evidence="4">Plant non-specific lipid-transfer proteins transfer phospholipids as well as galactolipids across membranes. May play a role in wax or cutin deposition in the cell walls of expanding epidermal cells and certain secretory tissues.</text>
</comment>
<accession>S8EM58</accession>
<dbReference type="Proteomes" id="UP000015453">
    <property type="component" value="Unassembled WGS sequence"/>
</dbReference>
<sequence>MANKAAALFLVAALLLAASDAAITCSQATNALTPCFIFVMYGGYPSGQCCNGVQGIYRSATTTTDRRGVCNCLKQVAASAAASVGPVVLNRAQALPRQCGVNIPYPISPNINCNTV</sequence>
<feature type="chain" id="PRO_5004563165" description="Non-specific lipid-transfer protein" evidence="5">
    <location>
        <begin position="22"/>
        <end position="116"/>
    </location>
</feature>
<dbReference type="InterPro" id="IPR016140">
    <property type="entry name" value="Bifunc_inhib/LTP/seed_store"/>
</dbReference>
<keyword evidence="3 4" id="KW-0446">Lipid-binding</keyword>
<dbReference type="AlphaFoldDB" id="S8EM58"/>
<evidence type="ECO:0000313" key="7">
    <source>
        <dbReference type="EMBL" id="EPS73762.1"/>
    </source>
</evidence>
<reference evidence="7 8" key="1">
    <citation type="journal article" date="2013" name="BMC Genomics">
        <title>The miniature genome of a carnivorous plant Genlisea aurea contains a low number of genes and short non-coding sequences.</title>
        <authorList>
            <person name="Leushkin E.V."/>
            <person name="Sutormin R.A."/>
            <person name="Nabieva E.R."/>
            <person name="Penin A.A."/>
            <person name="Kondrashov A.S."/>
            <person name="Logacheva M.D."/>
        </authorList>
    </citation>
    <scope>NUCLEOTIDE SEQUENCE [LARGE SCALE GENOMIC DNA]</scope>
</reference>
<dbReference type="OrthoDB" id="1890443at2759"/>
<dbReference type="CDD" id="cd01960">
    <property type="entry name" value="nsLTP1"/>
    <property type="match status" value="1"/>
</dbReference>
<keyword evidence="5" id="KW-0732">Signal</keyword>
<feature type="domain" description="Bifunctional inhibitor/plant lipid transfer protein/seed storage helical" evidence="6">
    <location>
        <begin position="25"/>
        <end position="113"/>
    </location>
</feature>
<dbReference type="PRINTS" id="PR00382">
    <property type="entry name" value="LIPIDTRNSFER"/>
</dbReference>
<evidence type="ECO:0000256" key="4">
    <source>
        <dbReference type="RuleBase" id="RU000628"/>
    </source>
</evidence>
<feature type="non-terminal residue" evidence="7">
    <location>
        <position position="116"/>
    </location>
</feature>
<evidence type="ECO:0000256" key="5">
    <source>
        <dbReference type="SAM" id="SignalP"/>
    </source>
</evidence>
<protein>
    <recommendedName>
        <fullName evidence="4">Non-specific lipid-transfer protein</fullName>
    </recommendedName>
</protein>
<dbReference type="Gene3D" id="1.10.110.10">
    <property type="entry name" value="Plant lipid-transfer and hydrophobic proteins"/>
    <property type="match status" value="1"/>
</dbReference>
<organism evidence="7 8">
    <name type="scientific">Genlisea aurea</name>
    <dbReference type="NCBI Taxonomy" id="192259"/>
    <lineage>
        <taxon>Eukaryota</taxon>
        <taxon>Viridiplantae</taxon>
        <taxon>Streptophyta</taxon>
        <taxon>Embryophyta</taxon>
        <taxon>Tracheophyta</taxon>
        <taxon>Spermatophyta</taxon>
        <taxon>Magnoliopsida</taxon>
        <taxon>eudicotyledons</taxon>
        <taxon>Gunneridae</taxon>
        <taxon>Pentapetalae</taxon>
        <taxon>asterids</taxon>
        <taxon>lamiids</taxon>
        <taxon>Lamiales</taxon>
        <taxon>Lentibulariaceae</taxon>
        <taxon>Genlisea</taxon>
    </lineage>
</organism>
<evidence type="ECO:0000256" key="3">
    <source>
        <dbReference type="ARBA" id="ARBA00023121"/>
    </source>
</evidence>
<dbReference type="SUPFAM" id="SSF47699">
    <property type="entry name" value="Bifunctional inhibitor/lipid-transfer protein/seed storage 2S albumin"/>
    <property type="match status" value="1"/>
</dbReference>
<dbReference type="InterPro" id="IPR000528">
    <property type="entry name" value="Plant_nsLTP"/>
</dbReference>
<dbReference type="SMART" id="SM00499">
    <property type="entry name" value="AAI"/>
    <property type="match status" value="1"/>
</dbReference>
<keyword evidence="8" id="KW-1185">Reference proteome</keyword>
<evidence type="ECO:0000256" key="2">
    <source>
        <dbReference type="ARBA" id="ARBA00022448"/>
    </source>
</evidence>
<comment type="caution">
    <text evidence="7">The sequence shown here is derived from an EMBL/GenBank/DDBJ whole genome shotgun (WGS) entry which is preliminary data.</text>
</comment>
<evidence type="ECO:0000256" key="1">
    <source>
        <dbReference type="ARBA" id="ARBA00009748"/>
    </source>
</evidence>